<dbReference type="Proteomes" id="UP000199046">
    <property type="component" value="Unassembled WGS sequence"/>
</dbReference>
<reference evidence="5" key="1">
    <citation type="submission" date="2016-10" db="EMBL/GenBank/DDBJ databases">
        <authorList>
            <person name="Varghese N."/>
            <person name="Submissions S."/>
        </authorList>
    </citation>
    <scope>NUCLEOTIDE SEQUENCE [LARGE SCALE GENOMIC DNA]</scope>
    <source>
        <strain evidence="5">DSM 23439</strain>
    </source>
</reference>
<dbReference type="InterPro" id="IPR051262">
    <property type="entry name" value="SMP-30/CGR1_Lactonase"/>
</dbReference>
<dbReference type="PANTHER" id="PTHR47572">
    <property type="entry name" value="LIPOPROTEIN-RELATED"/>
    <property type="match status" value="1"/>
</dbReference>
<dbReference type="STRING" id="402385.SAMN05421848_0426"/>
<protein>
    <submittedName>
        <fullName evidence="4">Lactonase</fullName>
    </submittedName>
</protein>
<accession>A0A1I1GC61</accession>
<gene>
    <name evidence="4" type="ORF">SAMN05421848_0426</name>
</gene>
<dbReference type="InterPro" id="IPR013658">
    <property type="entry name" value="SGL"/>
</dbReference>
<dbReference type="GO" id="GO:0016787">
    <property type="term" value="F:hydrolase activity"/>
    <property type="evidence" value="ECO:0007669"/>
    <property type="project" value="UniProtKB-KW"/>
</dbReference>
<dbReference type="Gene3D" id="2.120.10.30">
    <property type="entry name" value="TolB, C-terminal domain"/>
    <property type="match status" value="1"/>
</dbReference>
<evidence type="ECO:0000313" key="5">
    <source>
        <dbReference type="Proteomes" id="UP000199046"/>
    </source>
</evidence>
<sequence>MPTQHSFRPALGAMALGLILLTTGTAALAQSSGEAGAAQSPVPIPPAEQGLATRQAHQVVEVPDVTKDLEGPVFTDDGRLIFSDTQGGRLLSWTPDKGLSTLATLDGLMPGGMAVHDGRLFVAAFTTDGGGAIVSMALDGSDQQSVVPEEAGFLPNDVVFDDKGGFYFTDSHSDASDPKGGAYYHSPEGDISPVIEHLDVGNGIALSPQGDRLWVGEFGTNQLHRLDLADATSVAPFGGTVAYYFIGPAPDSMRVDAEGHVYVAMYGQGKIMVFSREGLPIGQILLPGRNESRFLHVTSMAIRPGTDELTIVATDGKREPGEAALFQARAFGKALNSR</sequence>
<proteinExistence type="predicted"/>
<organism evidence="4 5">
    <name type="scientific">Kushneria avicenniae</name>
    <dbReference type="NCBI Taxonomy" id="402385"/>
    <lineage>
        <taxon>Bacteria</taxon>
        <taxon>Pseudomonadati</taxon>
        <taxon>Pseudomonadota</taxon>
        <taxon>Gammaproteobacteria</taxon>
        <taxon>Oceanospirillales</taxon>
        <taxon>Halomonadaceae</taxon>
        <taxon>Kushneria</taxon>
    </lineage>
</organism>
<dbReference type="RefSeq" id="WP_217639625.1">
    <property type="nucleotide sequence ID" value="NZ_FOLY01000001.1"/>
</dbReference>
<evidence type="ECO:0000256" key="1">
    <source>
        <dbReference type="ARBA" id="ARBA00022801"/>
    </source>
</evidence>
<dbReference type="PANTHER" id="PTHR47572:SF4">
    <property type="entry name" value="LACTONASE DRP35"/>
    <property type="match status" value="1"/>
</dbReference>
<keyword evidence="5" id="KW-1185">Reference proteome</keyword>
<feature type="signal peptide" evidence="2">
    <location>
        <begin position="1"/>
        <end position="29"/>
    </location>
</feature>
<evidence type="ECO:0000259" key="3">
    <source>
        <dbReference type="Pfam" id="PF08450"/>
    </source>
</evidence>
<evidence type="ECO:0000256" key="2">
    <source>
        <dbReference type="SAM" id="SignalP"/>
    </source>
</evidence>
<dbReference type="EMBL" id="FOLY01000001">
    <property type="protein sequence ID" value="SFC06923.1"/>
    <property type="molecule type" value="Genomic_DNA"/>
</dbReference>
<name>A0A1I1GC61_9GAMM</name>
<dbReference type="SUPFAM" id="SSF63829">
    <property type="entry name" value="Calcium-dependent phosphotriesterase"/>
    <property type="match status" value="1"/>
</dbReference>
<keyword evidence="2" id="KW-0732">Signal</keyword>
<feature type="domain" description="SMP-30/Gluconolactonase/LRE-like region" evidence="3">
    <location>
        <begin position="70"/>
        <end position="290"/>
    </location>
</feature>
<evidence type="ECO:0000313" key="4">
    <source>
        <dbReference type="EMBL" id="SFC06923.1"/>
    </source>
</evidence>
<dbReference type="InterPro" id="IPR011042">
    <property type="entry name" value="6-blade_b-propeller_TolB-like"/>
</dbReference>
<feature type="chain" id="PRO_5011498165" evidence="2">
    <location>
        <begin position="30"/>
        <end position="338"/>
    </location>
</feature>
<dbReference type="AlphaFoldDB" id="A0A1I1GC61"/>
<dbReference type="Pfam" id="PF08450">
    <property type="entry name" value="SGL"/>
    <property type="match status" value="1"/>
</dbReference>
<keyword evidence="1" id="KW-0378">Hydrolase</keyword>